<accession>A0A1T2LB99</accession>
<feature type="compositionally biased region" description="Low complexity" evidence="1">
    <location>
        <begin position="26"/>
        <end position="38"/>
    </location>
</feature>
<dbReference type="PANTHER" id="PTHR37166:SF1">
    <property type="entry name" value="PROTEIN FLAG"/>
    <property type="match status" value="1"/>
</dbReference>
<dbReference type="SUPFAM" id="SSF160214">
    <property type="entry name" value="FlaG-like"/>
    <property type="match status" value="1"/>
</dbReference>
<dbReference type="InterPro" id="IPR005186">
    <property type="entry name" value="FlaG"/>
</dbReference>
<sequence length="109" mass="11881">MDPSQEPRDSKSADAIDPTQVPGVPSPESSDAEPASMEELQDAVTRINDHMQVIRRNLSFNLDDESGETVIKVIDSDTDEVIRQLPTEEAMKLSKQLEQASGSLISAEA</sequence>
<dbReference type="PANTHER" id="PTHR37166">
    <property type="entry name" value="PROTEIN FLAG"/>
    <property type="match status" value="1"/>
</dbReference>
<protein>
    <recommendedName>
        <fullName evidence="4">Flagellar biosynthesis protein FlaG</fullName>
    </recommendedName>
</protein>
<evidence type="ECO:0000313" key="3">
    <source>
        <dbReference type="Proteomes" id="UP000191110"/>
    </source>
</evidence>
<dbReference type="Gene3D" id="3.30.160.170">
    <property type="entry name" value="FlaG-like"/>
    <property type="match status" value="1"/>
</dbReference>
<reference evidence="2 3" key="1">
    <citation type="submission" date="2016-11" db="EMBL/GenBank/DDBJ databases">
        <title>Mixed transmission modes and dynamic genome evolution in an obligate animal-bacterial symbiosis.</title>
        <authorList>
            <person name="Russell S.L."/>
            <person name="Corbett-Detig R.B."/>
            <person name="Cavanaugh C.M."/>
        </authorList>
    </citation>
    <scope>NUCLEOTIDE SEQUENCE [LARGE SCALE GENOMIC DNA]</scope>
    <source>
        <strain evidence="2">Sveles-Q1</strain>
    </source>
</reference>
<keyword evidence="3" id="KW-1185">Reference proteome</keyword>
<gene>
    <name evidence="2" type="ORF">BOW53_00610</name>
</gene>
<evidence type="ECO:0000313" key="2">
    <source>
        <dbReference type="EMBL" id="OOZ42236.1"/>
    </source>
</evidence>
<organism evidence="2 3">
    <name type="scientific">Solemya pervernicosa gill symbiont</name>
    <dbReference type="NCBI Taxonomy" id="642797"/>
    <lineage>
        <taxon>Bacteria</taxon>
        <taxon>Pseudomonadati</taxon>
        <taxon>Pseudomonadota</taxon>
        <taxon>Gammaproteobacteria</taxon>
        <taxon>sulfur-oxidizing symbionts</taxon>
    </lineage>
</organism>
<evidence type="ECO:0008006" key="4">
    <source>
        <dbReference type="Google" id="ProtNLM"/>
    </source>
</evidence>
<dbReference type="InterPro" id="IPR035924">
    <property type="entry name" value="FlaG-like_sf"/>
</dbReference>
<proteinExistence type="predicted"/>
<dbReference type="AlphaFoldDB" id="A0A1T2LB99"/>
<feature type="region of interest" description="Disordered" evidence="1">
    <location>
        <begin position="1"/>
        <end position="38"/>
    </location>
</feature>
<dbReference type="Proteomes" id="UP000191110">
    <property type="component" value="Unassembled WGS sequence"/>
</dbReference>
<evidence type="ECO:0000256" key="1">
    <source>
        <dbReference type="SAM" id="MobiDB-lite"/>
    </source>
</evidence>
<dbReference type="EMBL" id="MPRL01000002">
    <property type="protein sequence ID" value="OOZ42236.1"/>
    <property type="molecule type" value="Genomic_DNA"/>
</dbReference>
<dbReference type="Pfam" id="PF03646">
    <property type="entry name" value="FlaG"/>
    <property type="match status" value="1"/>
</dbReference>
<name>A0A1T2LB99_9GAMM</name>
<feature type="compositionally biased region" description="Basic and acidic residues" evidence="1">
    <location>
        <begin position="1"/>
        <end position="14"/>
    </location>
</feature>
<comment type="caution">
    <text evidence="2">The sequence shown here is derived from an EMBL/GenBank/DDBJ whole genome shotgun (WGS) entry which is preliminary data.</text>
</comment>